<accession>A0AAJ6B4R4</accession>
<proteinExistence type="predicted"/>
<gene>
    <name evidence="1" type="ORF">P0Y49_14160</name>
</gene>
<organism evidence="1 2">
    <name type="scientific">Candidatus Pedobacter colombiensis</name>
    <dbReference type="NCBI Taxonomy" id="3121371"/>
    <lineage>
        <taxon>Bacteria</taxon>
        <taxon>Pseudomonadati</taxon>
        <taxon>Bacteroidota</taxon>
        <taxon>Sphingobacteriia</taxon>
        <taxon>Sphingobacteriales</taxon>
        <taxon>Sphingobacteriaceae</taxon>
        <taxon>Pedobacter</taxon>
    </lineage>
</organism>
<sequence>MKALNLLTNTEKGRILIELFPEEKAPIIAAILERSQYLKEHEIKLRQQWADGFITFDFWYSLAIETEKVIHKYRYNLERSSKVFSDQLFYGHMAMFTNDCIVKYADNRTDHPKFQKMVSVLFG</sequence>
<protein>
    <submittedName>
        <fullName evidence="1">Uncharacterized protein</fullName>
    </submittedName>
</protein>
<evidence type="ECO:0000313" key="2">
    <source>
        <dbReference type="Proteomes" id="UP001214530"/>
    </source>
</evidence>
<name>A0AAJ6B4R4_9SPHI</name>
<dbReference type="AlphaFoldDB" id="A0AAJ6B4R4"/>
<dbReference type="Proteomes" id="UP001214530">
    <property type="component" value="Chromosome"/>
</dbReference>
<reference evidence="1" key="1">
    <citation type="submission" date="2023-03" db="EMBL/GenBank/DDBJ databases">
        <title>Andean soil-derived lignocellulolytic bacterial consortium as a source of novel taxa and putative plastic-active enzymes.</title>
        <authorList>
            <person name="Diaz-Garcia L."/>
            <person name="Chuvochina M."/>
            <person name="Feuerriegel G."/>
            <person name="Bunk B."/>
            <person name="Sproer C."/>
            <person name="Streit W.R."/>
            <person name="Rodriguez L.M."/>
            <person name="Overmann J."/>
            <person name="Jimenez D.J."/>
        </authorList>
    </citation>
    <scope>NUCLEOTIDE SEQUENCE</scope>
    <source>
        <strain evidence="1">MAG 3858</strain>
    </source>
</reference>
<evidence type="ECO:0000313" key="1">
    <source>
        <dbReference type="EMBL" id="WEK17942.1"/>
    </source>
</evidence>
<dbReference type="EMBL" id="CP119313">
    <property type="protein sequence ID" value="WEK17942.1"/>
    <property type="molecule type" value="Genomic_DNA"/>
</dbReference>